<gene>
    <name evidence="1" type="ORF">N7G274_008012</name>
</gene>
<dbReference type="EMBL" id="JBEFKJ010000026">
    <property type="protein sequence ID" value="KAL2039344.1"/>
    <property type="molecule type" value="Genomic_DNA"/>
</dbReference>
<evidence type="ECO:0000313" key="1">
    <source>
        <dbReference type="EMBL" id="KAL2039344.1"/>
    </source>
</evidence>
<keyword evidence="2" id="KW-1185">Reference proteome</keyword>
<accession>A0ABR4A082</accession>
<comment type="caution">
    <text evidence="1">The sequence shown here is derived from an EMBL/GenBank/DDBJ whole genome shotgun (WGS) entry which is preliminary data.</text>
</comment>
<reference evidence="1 2" key="1">
    <citation type="submission" date="2024-09" db="EMBL/GenBank/DDBJ databases">
        <title>Rethinking Asexuality: The Enigmatic Case of Functional Sexual Genes in Lepraria (Stereocaulaceae).</title>
        <authorList>
            <person name="Doellman M."/>
            <person name="Sun Y."/>
            <person name="Barcenas-Pena A."/>
            <person name="Lumbsch H.T."/>
            <person name="Grewe F."/>
        </authorList>
    </citation>
    <scope>NUCLEOTIDE SEQUENCE [LARGE SCALE GENOMIC DNA]</scope>
    <source>
        <strain evidence="1 2">Mercado 3170</strain>
    </source>
</reference>
<dbReference type="Proteomes" id="UP001590950">
    <property type="component" value="Unassembled WGS sequence"/>
</dbReference>
<evidence type="ECO:0008006" key="3">
    <source>
        <dbReference type="Google" id="ProtNLM"/>
    </source>
</evidence>
<name>A0ABR4A082_9LECA</name>
<protein>
    <recommendedName>
        <fullName evidence="3">NACHT domain-containing protein</fullName>
    </recommendedName>
</protein>
<sequence length="107" mass="12235">MIVLDAFDELNQKSSPTLLTYFQEIIHRCPENTKTFISTRSFPAIERQLNPDQSVEVNAENNGPDVMNFIDQSLEQRIKKQELLGGNVSIQLREDIKNVLTKRAGNM</sequence>
<proteinExistence type="predicted"/>
<organism evidence="1 2">
    <name type="scientific">Stereocaulon virgatum</name>
    <dbReference type="NCBI Taxonomy" id="373712"/>
    <lineage>
        <taxon>Eukaryota</taxon>
        <taxon>Fungi</taxon>
        <taxon>Dikarya</taxon>
        <taxon>Ascomycota</taxon>
        <taxon>Pezizomycotina</taxon>
        <taxon>Lecanoromycetes</taxon>
        <taxon>OSLEUM clade</taxon>
        <taxon>Lecanoromycetidae</taxon>
        <taxon>Lecanorales</taxon>
        <taxon>Lecanorineae</taxon>
        <taxon>Stereocaulaceae</taxon>
        <taxon>Stereocaulon</taxon>
    </lineage>
</organism>
<evidence type="ECO:0000313" key="2">
    <source>
        <dbReference type="Proteomes" id="UP001590950"/>
    </source>
</evidence>